<keyword evidence="1" id="KW-0472">Membrane</keyword>
<dbReference type="RefSeq" id="WP_224196732.1">
    <property type="nucleotide sequence ID" value="NZ_JAIRAU010000054.1"/>
</dbReference>
<keyword evidence="1" id="KW-0812">Transmembrane</keyword>
<name>A0ABS7U3V5_9BACT</name>
<comment type="caution">
    <text evidence="2">The sequence shown here is derived from an EMBL/GenBank/DDBJ whole genome shotgun (WGS) entry which is preliminary data.</text>
</comment>
<evidence type="ECO:0000313" key="3">
    <source>
        <dbReference type="Proteomes" id="UP001139031"/>
    </source>
</evidence>
<organism evidence="2 3">
    <name type="scientific">Nannocystis pusilla</name>
    <dbReference type="NCBI Taxonomy" id="889268"/>
    <lineage>
        <taxon>Bacteria</taxon>
        <taxon>Pseudomonadati</taxon>
        <taxon>Myxococcota</taxon>
        <taxon>Polyangia</taxon>
        <taxon>Nannocystales</taxon>
        <taxon>Nannocystaceae</taxon>
        <taxon>Nannocystis</taxon>
    </lineage>
</organism>
<accession>A0ABS7U3V5</accession>
<gene>
    <name evidence="2" type="ORF">K7C98_37685</name>
</gene>
<sequence>MLTLEAREYGPDSTPAEIEAIQARLYMIRPGVVMYREVPAPSPFQIGLFADKLRALTAGLSTYAMVMDLTGAKPPGGRCREALREMFADQHALAHVAVITGGNFIINGVAKLLLKNSGVRNMTMCKDEADALATLAAR</sequence>
<evidence type="ECO:0000313" key="2">
    <source>
        <dbReference type="EMBL" id="MBZ5715000.1"/>
    </source>
</evidence>
<dbReference type="Proteomes" id="UP001139031">
    <property type="component" value="Unassembled WGS sequence"/>
</dbReference>
<dbReference type="EMBL" id="JAIRAU010000054">
    <property type="protein sequence ID" value="MBZ5715000.1"/>
    <property type="molecule type" value="Genomic_DNA"/>
</dbReference>
<evidence type="ECO:0000256" key="1">
    <source>
        <dbReference type="SAM" id="Phobius"/>
    </source>
</evidence>
<protein>
    <recommendedName>
        <fullName evidence="4">STAS domain-containing protein</fullName>
    </recommendedName>
</protein>
<reference evidence="2" key="1">
    <citation type="submission" date="2021-08" db="EMBL/GenBank/DDBJ databases">
        <authorList>
            <person name="Stevens D.C."/>
        </authorList>
    </citation>
    <scope>NUCLEOTIDE SEQUENCE</scope>
    <source>
        <strain evidence="2">DSM 53165</strain>
    </source>
</reference>
<feature type="transmembrane region" description="Helical" evidence="1">
    <location>
        <begin position="92"/>
        <end position="114"/>
    </location>
</feature>
<keyword evidence="1" id="KW-1133">Transmembrane helix</keyword>
<proteinExistence type="predicted"/>
<keyword evidence="3" id="KW-1185">Reference proteome</keyword>
<evidence type="ECO:0008006" key="4">
    <source>
        <dbReference type="Google" id="ProtNLM"/>
    </source>
</evidence>